<evidence type="ECO:0000313" key="2">
    <source>
        <dbReference type="EMBL" id="CAD5330659.1"/>
    </source>
</evidence>
<dbReference type="Proteomes" id="UP000434276">
    <property type="component" value="Unassembled WGS sequence"/>
</dbReference>
<accession>A0A5S9Y1F3</accession>
<proteinExistence type="predicted"/>
<evidence type="ECO:0000313" key="3">
    <source>
        <dbReference type="EMBL" id="VYS65695.1"/>
    </source>
</evidence>
<evidence type="ECO:0000313" key="6">
    <source>
        <dbReference type="Proteomes" id="UP000516314"/>
    </source>
</evidence>
<dbReference type="OrthoDB" id="10311388at2759"/>
<organism evidence="1 5">
    <name type="scientific">Arabidopsis thaliana</name>
    <name type="common">Mouse-ear cress</name>
    <dbReference type="NCBI Taxonomy" id="3702"/>
    <lineage>
        <taxon>Eukaryota</taxon>
        <taxon>Viridiplantae</taxon>
        <taxon>Streptophyta</taxon>
        <taxon>Embryophyta</taxon>
        <taxon>Tracheophyta</taxon>
        <taxon>Spermatophyta</taxon>
        <taxon>Magnoliopsida</taxon>
        <taxon>eudicotyledons</taxon>
        <taxon>Gunneridae</taxon>
        <taxon>Pentapetalae</taxon>
        <taxon>rosids</taxon>
        <taxon>malvids</taxon>
        <taxon>Brassicales</taxon>
        <taxon>Brassicaceae</taxon>
        <taxon>Camelineae</taxon>
        <taxon>Arabidopsis</taxon>
    </lineage>
</organism>
<name>A0A5S9Y1F3_ARATH</name>
<dbReference type="Proteomes" id="UP000426265">
    <property type="component" value="Unassembled WGS sequence"/>
</dbReference>
<gene>
    <name evidence="3" type="ORF">AN1_LOCUS21101</name>
    <name evidence="2" type="ORF">AT9943_LOCUS18182</name>
    <name evidence="1" type="ORF">C24_LOCUS20998</name>
</gene>
<evidence type="ECO:0000313" key="4">
    <source>
        <dbReference type="Proteomes" id="UP000426265"/>
    </source>
</evidence>
<evidence type="ECO:0000313" key="5">
    <source>
        <dbReference type="Proteomes" id="UP000434276"/>
    </source>
</evidence>
<dbReference type="EMBL" id="CACRSJ010000110">
    <property type="protein sequence ID" value="VYS65695.1"/>
    <property type="molecule type" value="Genomic_DNA"/>
</dbReference>
<sequence>MKTTNKYGGSLVDLQWGTLALDDGSRSDGFLLQPLHGGTSPPMSLLGGGGSVLRRYRGRWIVVFELGCEDLIDPGQIYMFQGLLAMLPPTTPNGKII</sequence>
<dbReference type="EMBL" id="LR881470">
    <property type="protein sequence ID" value="CAD5330659.1"/>
    <property type="molecule type" value="Genomic_DNA"/>
</dbReference>
<accession>A0A654FXW1</accession>
<dbReference type="EMBL" id="CACSHJ010000096">
    <property type="protein sequence ID" value="CAA0400334.1"/>
    <property type="molecule type" value="Genomic_DNA"/>
</dbReference>
<protein>
    <submittedName>
        <fullName evidence="2">(thale cress) hypothetical protein</fullName>
    </submittedName>
</protein>
<reference evidence="1 5" key="1">
    <citation type="submission" date="2019-12" db="EMBL/GenBank/DDBJ databases">
        <authorList>
            <person name="Jiao W.-B."/>
            <person name="Schneeberger K."/>
        </authorList>
    </citation>
    <scope>NUCLEOTIDE SEQUENCE [LARGE SCALE GENOMIC DNA]</scope>
    <source>
        <strain evidence="4">cv. An-1</strain>
        <strain evidence="5">cv. C24</strain>
    </source>
</reference>
<dbReference type="AlphaFoldDB" id="A0A5S9Y1F3"/>
<evidence type="ECO:0000313" key="1">
    <source>
        <dbReference type="EMBL" id="CAA0400334.1"/>
    </source>
</evidence>
<reference evidence="2 6" key="2">
    <citation type="submission" date="2020-09" db="EMBL/GenBank/DDBJ databases">
        <authorList>
            <person name="Ashkenazy H."/>
        </authorList>
    </citation>
    <scope>NUCLEOTIDE SEQUENCE [LARGE SCALE GENOMIC DNA]</scope>
    <source>
        <strain evidence="6">cv. Cdm-0</strain>
    </source>
</reference>
<dbReference type="Proteomes" id="UP000516314">
    <property type="component" value="Chromosome 5"/>
</dbReference>